<evidence type="ECO:0000313" key="1">
    <source>
        <dbReference type="EMBL" id="KFD66843.1"/>
    </source>
</evidence>
<dbReference type="EMBL" id="KL367520">
    <property type="protein sequence ID" value="KFD66843.1"/>
    <property type="molecule type" value="Genomic_DNA"/>
</dbReference>
<gene>
    <name evidence="1" type="ORF">M514_20987</name>
</gene>
<proteinExistence type="predicted"/>
<feature type="non-terminal residue" evidence="1">
    <location>
        <position position="1"/>
    </location>
</feature>
<feature type="non-terminal residue" evidence="1">
    <location>
        <position position="63"/>
    </location>
</feature>
<accession>A0A085NBJ7</accession>
<name>A0A085NBJ7_9BILA</name>
<dbReference type="Proteomes" id="UP000030758">
    <property type="component" value="Unassembled WGS sequence"/>
</dbReference>
<dbReference type="AlphaFoldDB" id="A0A085NBJ7"/>
<protein>
    <submittedName>
        <fullName evidence="1">Uncharacterized protein</fullName>
    </submittedName>
</protein>
<reference evidence="1" key="1">
    <citation type="journal article" date="2014" name="Nat. Genet.">
        <title>Genome and transcriptome of the porcine whipworm Trichuris suis.</title>
        <authorList>
            <person name="Jex A.R."/>
            <person name="Nejsum P."/>
            <person name="Schwarz E.M."/>
            <person name="Hu L."/>
            <person name="Young N.D."/>
            <person name="Hall R.S."/>
            <person name="Korhonen P.K."/>
            <person name="Liao S."/>
            <person name="Thamsborg S."/>
            <person name="Xia J."/>
            <person name="Xu P."/>
            <person name="Wang S."/>
            <person name="Scheerlinck J.P."/>
            <person name="Hofmann A."/>
            <person name="Sternberg P.W."/>
            <person name="Wang J."/>
            <person name="Gasser R.B."/>
        </authorList>
    </citation>
    <scope>NUCLEOTIDE SEQUENCE [LARGE SCALE GENOMIC DNA]</scope>
    <source>
        <strain evidence="1">DCEP-RM93F</strain>
    </source>
</reference>
<organism evidence="1">
    <name type="scientific">Trichuris suis</name>
    <name type="common">pig whipworm</name>
    <dbReference type="NCBI Taxonomy" id="68888"/>
    <lineage>
        <taxon>Eukaryota</taxon>
        <taxon>Metazoa</taxon>
        <taxon>Ecdysozoa</taxon>
        <taxon>Nematoda</taxon>
        <taxon>Enoplea</taxon>
        <taxon>Dorylaimia</taxon>
        <taxon>Trichinellida</taxon>
        <taxon>Trichuridae</taxon>
        <taxon>Trichuris</taxon>
    </lineage>
</organism>
<sequence length="63" mass="7276">WLRLKLFLSGRTIMTRGRCRPKHILSSPARGSMLTEHFQSQKKTMTLSMLGWRAMPPHRTVGP</sequence>